<evidence type="ECO:0000256" key="3">
    <source>
        <dbReference type="SAM" id="MobiDB-lite"/>
    </source>
</evidence>
<accession>A0A423HDJ0</accession>
<sequence length="262" mass="26763">MIGSVSSNSSYTSATSAAYAARLQQRQKELFAKLDTNGDGTVSKDELNTALAKKSDSRVLNSLSQQFSSLDADNSGGLSSTEMAAMTPQSQCSNQDQPPSTELADSMLSLLDSNGNGSISSDELSAGLTKAGSTADSKSLFATLDTNNDGTVSKDELVAALTPPQPPQQLSSQSLFGQLDTNGDGSISASELNSALASSSSTSSTDNGADLLTALQTGSSQTSGTIDQSAVAEALSKLIVSMNQQYSQTNSLNSSKNLSAAA</sequence>
<comment type="caution">
    <text evidence="5">The sequence shown here is derived from an EMBL/GenBank/DDBJ whole genome shotgun (WGS) entry which is preliminary data.</text>
</comment>
<evidence type="ECO:0000256" key="1">
    <source>
        <dbReference type="ARBA" id="ARBA00022723"/>
    </source>
</evidence>
<dbReference type="CDD" id="cd00051">
    <property type="entry name" value="EFh"/>
    <property type="match status" value="2"/>
</dbReference>
<dbReference type="Pfam" id="PF13499">
    <property type="entry name" value="EF-hand_7"/>
    <property type="match status" value="1"/>
</dbReference>
<dbReference type="GO" id="GO:0016301">
    <property type="term" value="F:kinase activity"/>
    <property type="evidence" value="ECO:0007669"/>
    <property type="project" value="UniProtKB-KW"/>
</dbReference>
<dbReference type="SMART" id="SM00054">
    <property type="entry name" value="EFh"/>
    <property type="match status" value="5"/>
</dbReference>
<dbReference type="InterPro" id="IPR002048">
    <property type="entry name" value="EF_hand_dom"/>
</dbReference>
<dbReference type="PROSITE" id="PS00018">
    <property type="entry name" value="EF_HAND_1"/>
    <property type="match status" value="3"/>
</dbReference>
<dbReference type="InterPro" id="IPR039647">
    <property type="entry name" value="EF_hand_pair_protein_CML-like"/>
</dbReference>
<keyword evidence="5" id="KW-0418">Kinase</keyword>
<protein>
    <submittedName>
        <fullName evidence="5">Histidine kinase</fullName>
    </submittedName>
</protein>
<dbReference type="PROSITE" id="PS50222">
    <property type="entry name" value="EF_HAND_2"/>
    <property type="match status" value="3"/>
</dbReference>
<gene>
    <name evidence="5" type="ORF">BK659_00440</name>
</gene>
<organism evidence="5 6">
    <name type="scientific">Pseudomonas brassicacearum</name>
    <dbReference type="NCBI Taxonomy" id="930166"/>
    <lineage>
        <taxon>Bacteria</taxon>
        <taxon>Pseudomonadati</taxon>
        <taxon>Pseudomonadota</taxon>
        <taxon>Gammaproteobacteria</taxon>
        <taxon>Pseudomonadales</taxon>
        <taxon>Pseudomonadaceae</taxon>
        <taxon>Pseudomonas</taxon>
    </lineage>
</organism>
<dbReference type="SUPFAM" id="SSF47473">
    <property type="entry name" value="EF-hand"/>
    <property type="match status" value="1"/>
</dbReference>
<dbReference type="RefSeq" id="WP_123423240.1">
    <property type="nucleotide sequence ID" value="NZ_MOBJ01000001.1"/>
</dbReference>
<dbReference type="Proteomes" id="UP000286071">
    <property type="component" value="Unassembled WGS sequence"/>
</dbReference>
<keyword evidence="1" id="KW-0479">Metal-binding</keyword>
<dbReference type="InterPro" id="IPR018247">
    <property type="entry name" value="EF_Hand_1_Ca_BS"/>
</dbReference>
<evidence type="ECO:0000259" key="4">
    <source>
        <dbReference type="PROSITE" id="PS50222"/>
    </source>
</evidence>
<dbReference type="NCBIfam" id="NF041410">
    <property type="entry name" value="XopAW"/>
    <property type="match status" value="1"/>
</dbReference>
<evidence type="ECO:0000256" key="2">
    <source>
        <dbReference type="ARBA" id="ARBA00022737"/>
    </source>
</evidence>
<keyword evidence="5" id="KW-0808">Transferase</keyword>
<keyword evidence="2" id="KW-0677">Repeat</keyword>
<dbReference type="OrthoDB" id="7031346at2"/>
<dbReference type="AlphaFoldDB" id="A0A423HDJ0"/>
<feature type="domain" description="EF-hand" evidence="4">
    <location>
        <begin position="22"/>
        <end position="57"/>
    </location>
</feature>
<dbReference type="EMBL" id="MOBJ01000001">
    <property type="protein sequence ID" value="RON11305.1"/>
    <property type="molecule type" value="Genomic_DNA"/>
</dbReference>
<dbReference type="PANTHER" id="PTHR10891">
    <property type="entry name" value="EF-HAND CALCIUM-BINDING DOMAIN CONTAINING PROTEIN"/>
    <property type="match status" value="1"/>
</dbReference>
<evidence type="ECO:0000313" key="6">
    <source>
        <dbReference type="Proteomes" id="UP000286071"/>
    </source>
</evidence>
<dbReference type="GO" id="GO:0005509">
    <property type="term" value="F:calcium ion binding"/>
    <property type="evidence" value="ECO:0007669"/>
    <property type="project" value="InterPro"/>
</dbReference>
<feature type="domain" description="EF-hand" evidence="4">
    <location>
        <begin position="132"/>
        <end position="167"/>
    </location>
</feature>
<reference evidence="5 6" key="1">
    <citation type="submission" date="2016-10" db="EMBL/GenBank/DDBJ databases">
        <title>Comparative genome analysis of multiple Pseudomonas spp. focuses on biocontrol and plant growth promoting traits.</title>
        <authorList>
            <person name="Tao X.-Y."/>
            <person name="Taylor C.G."/>
        </authorList>
    </citation>
    <scope>NUCLEOTIDE SEQUENCE [LARGE SCALE GENOMIC DNA]</scope>
    <source>
        <strain evidence="5 6">48H11</strain>
    </source>
</reference>
<name>A0A423HDJ0_9PSED</name>
<evidence type="ECO:0000313" key="5">
    <source>
        <dbReference type="EMBL" id="RON11305.1"/>
    </source>
</evidence>
<proteinExistence type="predicted"/>
<feature type="domain" description="EF-hand" evidence="4">
    <location>
        <begin position="173"/>
        <end position="202"/>
    </location>
</feature>
<dbReference type="Gene3D" id="1.10.238.10">
    <property type="entry name" value="EF-hand"/>
    <property type="match status" value="3"/>
</dbReference>
<feature type="region of interest" description="Disordered" evidence="3">
    <location>
        <begin position="162"/>
        <end position="192"/>
    </location>
</feature>
<dbReference type="InterPro" id="IPR011992">
    <property type="entry name" value="EF-hand-dom_pair"/>
</dbReference>
<dbReference type="Pfam" id="PF13202">
    <property type="entry name" value="EF-hand_5"/>
    <property type="match status" value="2"/>
</dbReference>